<dbReference type="Pfam" id="PF00685">
    <property type="entry name" value="Sulfotransfer_1"/>
    <property type="match status" value="1"/>
</dbReference>
<evidence type="ECO:0000313" key="4">
    <source>
        <dbReference type="EMBL" id="MBR0552112.1"/>
    </source>
</evidence>
<sequence>MKAGTTTLYRDILRHPLVFLPSQKEPDTLVRFAEPGEIRDDWSRLFADAKSGQIKGEASTAYAKRPDHEGIAERAFSVCGSQLKIIYIKRDPVERLVSHYRHELAHGTVTGDINDAIHRFPRLIDYSRYAWQIEPWKRAFGDANVLEVDLATYSENRALGAAAVIEFLGLDPSALPAIDPSNIANRADEAKRLKNPAMQAFITSNFYQRRIRSLFSADLRERVRRAMLPAIKAVDASLTDESLAYIHDVLASETVVEADHAPASAR</sequence>
<reference evidence="4" key="1">
    <citation type="submission" date="2021-04" db="EMBL/GenBank/DDBJ databases">
        <title>Ouciella asimina sp. nov., isolated from the surface seawater in the hydrothermal field of Okinawa Trough.</title>
        <authorList>
            <person name="Shuang W."/>
        </authorList>
    </citation>
    <scope>NUCLEOTIDE SEQUENCE</scope>
    <source>
        <strain evidence="4">LXI357</strain>
    </source>
</reference>
<evidence type="ECO:0000256" key="1">
    <source>
        <dbReference type="ARBA" id="ARBA00022679"/>
    </source>
</evidence>
<comment type="caution">
    <text evidence="4">The sequence shown here is derived from an EMBL/GenBank/DDBJ whole genome shotgun (WGS) entry which is preliminary data.</text>
</comment>
<proteinExistence type="predicted"/>
<dbReference type="PANTHER" id="PTHR10605">
    <property type="entry name" value="HEPARAN SULFATE SULFOTRANSFERASE"/>
    <property type="match status" value="1"/>
</dbReference>
<keyword evidence="1" id="KW-0808">Transferase</keyword>
<dbReference type="AlphaFoldDB" id="A0A8T4IDE9"/>
<dbReference type="PANTHER" id="PTHR10605:SF56">
    <property type="entry name" value="BIFUNCTIONAL HEPARAN SULFATE N-DEACETYLASE_N-SULFOTRANSFERASE"/>
    <property type="match status" value="1"/>
</dbReference>
<dbReference type="InterPro" id="IPR000863">
    <property type="entry name" value="Sulfotransferase_dom"/>
</dbReference>
<dbReference type="InterPro" id="IPR027417">
    <property type="entry name" value="P-loop_NTPase"/>
</dbReference>
<protein>
    <submittedName>
        <fullName evidence="4">Sulfotransferase domain-containing protein</fullName>
    </submittedName>
</protein>
<dbReference type="GO" id="GO:0008146">
    <property type="term" value="F:sulfotransferase activity"/>
    <property type="evidence" value="ECO:0007669"/>
    <property type="project" value="InterPro"/>
</dbReference>
<gene>
    <name evidence="4" type="ORF">J7S20_06315</name>
</gene>
<name>A0A8T4IDE9_9SPHN</name>
<keyword evidence="2" id="KW-0325">Glycoprotein</keyword>
<dbReference type="EMBL" id="JAGRQC010000001">
    <property type="protein sequence ID" value="MBR0552112.1"/>
    <property type="molecule type" value="Genomic_DNA"/>
</dbReference>
<dbReference type="InterPro" id="IPR037359">
    <property type="entry name" value="NST/OST"/>
</dbReference>
<dbReference type="Gene3D" id="3.40.50.300">
    <property type="entry name" value="P-loop containing nucleotide triphosphate hydrolases"/>
    <property type="match status" value="1"/>
</dbReference>
<accession>A0A8T4IDE9</accession>
<dbReference type="SUPFAM" id="SSF52540">
    <property type="entry name" value="P-loop containing nucleoside triphosphate hydrolases"/>
    <property type="match status" value="1"/>
</dbReference>
<evidence type="ECO:0000259" key="3">
    <source>
        <dbReference type="Pfam" id="PF00685"/>
    </source>
</evidence>
<keyword evidence="5" id="KW-1185">Reference proteome</keyword>
<feature type="domain" description="Sulfotransferase" evidence="3">
    <location>
        <begin position="78"/>
        <end position="173"/>
    </location>
</feature>
<evidence type="ECO:0000256" key="2">
    <source>
        <dbReference type="ARBA" id="ARBA00023180"/>
    </source>
</evidence>
<organism evidence="4 5">
    <name type="scientific">Stakelama marina</name>
    <dbReference type="NCBI Taxonomy" id="2826939"/>
    <lineage>
        <taxon>Bacteria</taxon>
        <taxon>Pseudomonadati</taxon>
        <taxon>Pseudomonadota</taxon>
        <taxon>Alphaproteobacteria</taxon>
        <taxon>Sphingomonadales</taxon>
        <taxon>Sphingomonadaceae</taxon>
        <taxon>Stakelama</taxon>
    </lineage>
</organism>
<evidence type="ECO:0000313" key="5">
    <source>
        <dbReference type="Proteomes" id="UP000676996"/>
    </source>
</evidence>
<dbReference type="Proteomes" id="UP000676996">
    <property type="component" value="Unassembled WGS sequence"/>
</dbReference>